<keyword evidence="3" id="KW-0804">Transcription</keyword>
<evidence type="ECO:0000256" key="2">
    <source>
        <dbReference type="ARBA" id="ARBA00023125"/>
    </source>
</evidence>
<evidence type="ECO:0000256" key="1">
    <source>
        <dbReference type="ARBA" id="ARBA00023015"/>
    </source>
</evidence>
<dbReference type="InterPro" id="IPR005471">
    <property type="entry name" value="Tscrpt_reg_IclR_N"/>
</dbReference>
<evidence type="ECO:0000256" key="3">
    <source>
        <dbReference type="ARBA" id="ARBA00023163"/>
    </source>
</evidence>
<organism evidence="6 7">
    <name type="scientific">Arthrobacter halodurans</name>
    <dbReference type="NCBI Taxonomy" id="516699"/>
    <lineage>
        <taxon>Bacteria</taxon>
        <taxon>Bacillati</taxon>
        <taxon>Actinomycetota</taxon>
        <taxon>Actinomycetes</taxon>
        <taxon>Micrococcales</taxon>
        <taxon>Micrococcaceae</taxon>
        <taxon>Arthrobacter</taxon>
    </lineage>
</organism>
<proteinExistence type="predicted"/>
<dbReference type="Pfam" id="PF01614">
    <property type="entry name" value="IclR_C"/>
    <property type="match status" value="1"/>
</dbReference>
<evidence type="ECO:0000259" key="5">
    <source>
        <dbReference type="PROSITE" id="PS51078"/>
    </source>
</evidence>
<dbReference type="InterPro" id="IPR029016">
    <property type="entry name" value="GAF-like_dom_sf"/>
</dbReference>
<dbReference type="Proteomes" id="UP001575652">
    <property type="component" value="Unassembled WGS sequence"/>
</dbReference>
<dbReference type="SUPFAM" id="SSF46785">
    <property type="entry name" value="Winged helix' DNA-binding domain"/>
    <property type="match status" value="1"/>
</dbReference>
<comment type="caution">
    <text evidence="6">The sequence shown here is derived from an EMBL/GenBank/DDBJ whole genome shotgun (WGS) entry which is preliminary data.</text>
</comment>
<evidence type="ECO:0000313" key="6">
    <source>
        <dbReference type="EMBL" id="MFB0836022.1"/>
    </source>
</evidence>
<keyword evidence="2" id="KW-0238">DNA-binding</keyword>
<feature type="domain" description="HTH iclR-type" evidence="4">
    <location>
        <begin position="7"/>
        <end position="68"/>
    </location>
</feature>
<dbReference type="PROSITE" id="PS51077">
    <property type="entry name" value="HTH_ICLR"/>
    <property type="match status" value="1"/>
</dbReference>
<keyword evidence="1" id="KW-0805">Transcription regulation</keyword>
<dbReference type="EMBL" id="JBHDLJ010000017">
    <property type="protein sequence ID" value="MFB0836022.1"/>
    <property type="molecule type" value="Genomic_DNA"/>
</dbReference>
<dbReference type="CDD" id="cd00090">
    <property type="entry name" value="HTH_ARSR"/>
    <property type="match status" value="1"/>
</dbReference>
<feature type="domain" description="IclR-ED" evidence="5">
    <location>
        <begin position="69"/>
        <end position="252"/>
    </location>
</feature>
<keyword evidence="7" id="KW-1185">Reference proteome</keyword>
<dbReference type="InterPro" id="IPR036388">
    <property type="entry name" value="WH-like_DNA-bd_sf"/>
</dbReference>
<evidence type="ECO:0000259" key="4">
    <source>
        <dbReference type="PROSITE" id="PS51077"/>
    </source>
</evidence>
<dbReference type="PANTHER" id="PTHR30136">
    <property type="entry name" value="HELIX-TURN-HELIX TRANSCRIPTIONAL REGULATOR, ICLR FAMILY"/>
    <property type="match status" value="1"/>
</dbReference>
<dbReference type="Gene3D" id="1.10.10.10">
    <property type="entry name" value="Winged helix-like DNA-binding domain superfamily/Winged helix DNA-binding domain"/>
    <property type="match status" value="1"/>
</dbReference>
<dbReference type="PROSITE" id="PS51078">
    <property type="entry name" value="ICLR_ED"/>
    <property type="match status" value="1"/>
</dbReference>
<name>A0ABV4UQU4_9MICC</name>
<protein>
    <submittedName>
        <fullName evidence="6">IclR family transcriptional regulator</fullName>
    </submittedName>
</protein>
<evidence type="ECO:0000313" key="7">
    <source>
        <dbReference type="Proteomes" id="UP001575652"/>
    </source>
</evidence>
<dbReference type="Pfam" id="PF09339">
    <property type="entry name" value="HTH_IclR"/>
    <property type="match status" value="1"/>
</dbReference>
<dbReference type="InterPro" id="IPR050707">
    <property type="entry name" value="HTH_MetabolicPath_Reg"/>
</dbReference>
<dbReference type="PANTHER" id="PTHR30136:SF24">
    <property type="entry name" value="HTH-TYPE TRANSCRIPTIONAL REPRESSOR ALLR"/>
    <property type="match status" value="1"/>
</dbReference>
<gene>
    <name evidence="6" type="ORF">ACETWP_15640</name>
</gene>
<dbReference type="InterPro" id="IPR036390">
    <property type="entry name" value="WH_DNA-bd_sf"/>
</dbReference>
<accession>A0ABV4UQU4</accession>
<sequence length="261" mass="28531">MRSDDGRSVLSRVVGILRAFGTAGEELTATEISQLAGLPISTCHRILSALVEEGLLERGADHRYHVGLVLWEVASHAPRSVGVQRIALPYMRDLFDITHYPVHLAIREGLQAVFIERLAPVDASSQRPRIGARYPLHVTSVGLMLLAHAPARVQDEFLASPLRAYTPRTVTDPLRLRRTLAEIRTRGFAVSDRQVVMDAISVAAPIRDQDGDVVAAISVNTPLGRLREQSMAHAVQTAALGITRSWRRGPAQPDEASPTPL</sequence>
<dbReference type="RefSeq" id="WP_373973199.1">
    <property type="nucleotide sequence ID" value="NZ_JBHDLJ010000017.1"/>
</dbReference>
<dbReference type="InterPro" id="IPR014757">
    <property type="entry name" value="Tscrpt_reg_IclR_C"/>
</dbReference>
<reference evidence="6 7" key="1">
    <citation type="submission" date="2024-09" db="EMBL/GenBank/DDBJ databases">
        <authorList>
            <person name="Salinas-Garcia M.A."/>
            <person name="Prieme A."/>
        </authorList>
    </citation>
    <scope>NUCLEOTIDE SEQUENCE [LARGE SCALE GENOMIC DNA]</scope>
    <source>
        <strain evidence="6 7">DSM 21081</strain>
    </source>
</reference>
<dbReference type="Gene3D" id="3.30.450.40">
    <property type="match status" value="1"/>
</dbReference>
<dbReference type="SUPFAM" id="SSF55781">
    <property type="entry name" value="GAF domain-like"/>
    <property type="match status" value="1"/>
</dbReference>
<dbReference type="InterPro" id="IPR011991">
    <property type="entry name" value="ArsR-like_HTH"/>
</dbReference>
<dbReference type="SMART" id="SM00346">
    <property type="entry name" value="HTH_ICLR"/>
    <property type="match status" value="1"/>
</dbReference>